<gene>
    <name evidence="2" type="ORF">MBM_02059</name>
</gene>
<protein>
    <submittedName>
        <fullName evidence="2">Uncharacterized protein</fullName>
    </submittedName>
</protein>
<feature type="region of interest" description="Disordered" evidence="1">
    <location>
        <begin position="1"/>
        <end position="42"/>
    </location>
</feature>
<reference evidence="2 3" key="1">
    <citation type="journal article" date="2012" name="BMC Genomics">
        <title>Sequencing the genome of Marssonina brunnea reveals fungus-poplar co-evolution.</title>
        <authorList>
            <person name="Zhu S."/>
            <person name="Cao Y.-Z."/>
            <person name="Jiang C."/>
            <person name="Tan B.-Y."/>
            <person name="Wang Z."/>
            <person name="Feng S."/>
            <person name="Zhang L."/>
            <person name="Su X.-H."/>
            <person name="Brejova B."/>
            <person name="Vinar T."/>
            <person name="Xu M."/>
            <person name="Wang M.-X."/>
            <person name="Zhang S.-G."/>
            <person name="Huang M.-R."/>
            <person name="Wu R."/>
            <person name="Zhou Y."/>
        </authorList>
    </citation>
    <scope>NUCLEOTIDE SEQUENCE [LARGE SCALE GENOMIC DNA]</scope>
    <source>
        <strain evidence="2 3">MB_m1</strain>
    </source>
</reference>
<evidence type="ECO:0000313" key="3">
    <source>
        <dbReference type="Proteomes" id="UP000006753"/>
    </source>
</evidence>
<keyword evidence="3" id="KW-1185">Reference proteome</keyword>
<feature type="region of interest" description="Disordered" evidence="1">
    <location>
        <begin position="335"/>
        <end position="362"/>
    </location>
</feature>
<dbReference type="AlphaFoldDB" id="K1X4U6"/>
<feature type="compositionally biased region" description="Basic residues" evidence="1">
    <location>
        <begin position="235"/>
        <end position="244"/>
    </location>
</feature>
<dbReference type="HOGENOM" id="CLU_765206_0_0_1"/>
<organism evidence="2 3">
    <name type="scientific">Marssonina brunnea f. sp. multigermtubi (strain MB_m1)</name>
    <name type="common">Marssonina leaf spot fungus</name>
    <dbReference type="NCBI Taxonomy" id="1072389"/>
    <lineage>
        <taxon>Eukaryota</taxon>
        <taxon>Fungi</taxon>
        <taxon>Dikarya</taxon>
        <taxon>Ascomycota</taxon>
        <taxon>Pezizomycotina</taxon>
        <taxon>Leotiomycetes</taxon>
        <taxon>Helotiales</taxon>
        <taxon>Drepanopezizaceae</taxon>
        <taxon>Drepanopeziza</taxon>
    </lineage>
</organism>
<feature type="compositionally biased region" description="Acidic residues" evidence="1">
    <location>
        <begin position="160"/>
        <end position="174"/>
    </location>
</feature>
<feature type="region of interest" description="Disordered" evidence="1">
    <location>
        <begin position="226"/>
        <end position="259"/>
    </location>
</feature>
<feature type="compositionally biased region" description="Basic and acidic residues" evidence="1">
    <location>
        <begin position="140"/>
        <end position="152"/>
    </location>
</feature>
<feature type="compositionally biased region" description="Low complexity" evidence="1">
    <location>
        <begin position="8"/>
        <end position="19"/>
    </location>
</feature>
<feature type="compositionally biased region" description="Basic and acidic residues" evidence="1">
    <location>
        <begin position="102"/>
        <end position="132"/>
    </location>
</feature>
<feature type="compositionally biased region" description="Basic and acidic residues" evidence="1">
    <location>
        <begin position="74"/>
        <end position="94"/>
    </location>
</feature>
<dbReference type="InParanoid" id="K1X4U6"/>
<evidence type="ECO:0000256" key="1">
    <source>
        <dbReference type="SAM" id="MobiDB-lite"/>
    </source>
</evidence>
<dbReference type="EMBL" id="JH921430">
    <property type="protein sequence ID" value="EKD20107.1"/>
    <property type="molecule type" value="Genomic_DNA"/>
</dbReference>
<proteinExistence type="predicted"/>
<dbReference type="KEGG" id="mbe:MBM_02059"/>
<dbReference type="Proteomes" id="UP000006753">
    <property type="component" value="Unassembled WGS sequence"/>
</dbReference>
<feature type="compositionally biased region" description="Basic residues" evidence="1">
    <location>
        <begin position="353"/>
        <end position="362"/>
    </location>
</feature>
<evidence type="ECO:0000313" key="2">
    <source>
        <dbReference type="EMBL" id="EKD20107.1"/>
    </source>
</evidence>
<dbReference type="OrthoDB" id="3557310at2759"/>
<sequence length="362" mass="40746">MPRDRFLFSSSSFSSSSPSPHHDFPPSSSPPSSSSPVQKWARISSKRTRSAIKKFGPFFLTGLAAVAEHHWLKKGGGEESHHSSFKDSKEAAPHDDDDDDDKMPATDRDHRERAEIRRLREEVKRLRRDVERKKKKKGKERRDFRERRHCHDGGGGGGGGEEEVEEEEEREREEDYPRSSPRPPSEPGPEWSVPFAPTPPFSFPTPRLVREEREWARRAEYGYSEDYEPAPARRSGSRTRRRRGSAGQVGNHHDASDHAVQAGKVAAVAGMVEALHVDGGKGDWIGSKGLRVGTTVAASLGATYLRGRDAEEYRMREVVADVGTGVLVSRLVYGNPHRGDSEEEEEERPVGGMRKRRWSHWV</sequence>
<feature type="region of interest" description="Disordered" evidence="1">
    <location>
        <begin position="74"/>
        <end position="208"/>
    </location>
</feature>
<name>K1X4U6_MARBU</name>
<accession>K1X4U6</accession>